<dbReference type="EMBL" id="AMCW01000124">
    <property type="protein sequence ID" value="EKK00356.1"/>
    <property type="molecule type" value="Genomic_DNA"/>
</dbReference>
<proteinExistence type="predicted"/>
<gene>
    <name evidence="1" type="ORF">RBSH_04305</name>
</gene>
<dbReference type="Proteomes" id="UP000007993">
    <property type="component" value="Unassembled WGS sequence"/>
</dbReference>
<evidence type="ECO:0000313" key="2">
    <source>
        <dbReference type="Proteomes" id="UP000007993"/>
    </source>
</evidence>
<comment type="caution">
    <text evidence="1">The sequence shown here is derived from an EMBL/GenBank/DDBJ whole genome shotgun (WGS) entry which is preliminary data.</text>
</comment>
<dbReference type="Pfam" id="PF08811">
    <property type="entry name" value="DUF1800"/>
    <property type="match status" value="1"/>
</dbReference>
<evidence type="ECO:0000313" key="1">
    <source>
        <dbReference type="EMBL" id="EKK00356.1"/>
    </source>
</evidence>
<name>K5E3K0_RHOBT</name>
<protein>
    <submittedName>
        <fullName evidence="1">Protein containing DUF1800</fullName>
    </submittedName>
</protein>
<organism evidence="1 2">
    <name type="scientific">Rhodopirellula baltica SH28</name>
    <dbReference type="NCBI Taxonomy" id="993517"/>
    <lineage>
        <taxon>Bacteria</taxon>
        <taxon>Pseudomonadati</taxon>
        <taxon>Planctomycetota</taxon>
        <taxon>Planctomycetia</taxon>
        <taxon>Pirellulales</taxon>
        <taxon>Pirellulaceae</taxon>
        <taxon>Rhodopirellula</taxon>
    </lineage>
</organism>
<dbReference type="InterPro" id="IPR014917">
    <property type="entry name" value="DUF1800"/>
</dbReference>
<dbReference type="PATRIC" id="fig|993517.3.peg.4683"/>
<dbReference type="AlphaFoldDB" id="K5E3K0"/>
<sequence>MTAATKTHWRPFVLSDATPWNLHRGHHLHRRAGFGANWDELQRDINAGPDAAVGRMLGTKTGGGRGYESHPHGLVASSTTKSDKFDSLEQLIGDAAVSSGDINRLKAWWFYRMLYSGDPLTERMTLMWHNHFATSNLKIANVAMMKRQNDLLRQHALGKFGDLLRAVIKDAAMMVWLDANANRKGKPNENLARELMELFTLGVGHYSETDVKEVARALTGWTVRVGDFVNVAAYHDDETKQVLGEQGDFDGDSVLDILLNQEPLAHRIAMRLCEVFFGEHVITDDSLDELAGGLRDHDMNIGWAVETILRSEAFFSEDNIGNRVLDPVQFMIGPLRALEMTDPPPSTLLLAEWASKLGQDLFYPPNVFGWPGGRSWLTTRTMIGRANYVSALSRGELHRPSRPPDMAALATKHGFSTPADQSKFASRLLLGHENATGDMESILRRPASQLG</sequence>
<reference evidence="1 2" key="1">
    <citation type="journal article" date="2013" name="Mar. Genomics">
        <title>Expression of sulfatases in Rhodopirellula baltica and the diversity of sulfatases in the genus Rhodopirellula.</title>
        <authorList>
            <person name="Wegner C.E."/>
            <person name="Richter-Heitmann T."/>
            <person name="Klindworth A."/>
            <person name="Klockow C."/>
            <person name="Richter M."/>
            <person name="Achstetter T."/>
            <person name="Glockner F.O."/>
            <person name="Harder J."/>
        </authorList>
    </citation>
    <scope>NUCLEOTIDE SEQUENCE [LARGE SCALE GENOMIC DNA]</scope>
    <source>
        <strain evidence="1 2">SH28</strain>
    </source>
</reference>
<dbReference type="RefSeq" id="WP_007333850.1">
    <property type="nucleotide sequence ID" value="NZ_AMCW01000124.1"/>
</dbReference>
<accession>K5E3K0</accession>